<reference evidence="1 2" key="1">
    <citation type="submission" date="2017-09" db="EMBL/GenBank/DDBJ databases">
        <title>Depth-based differentiation of microbial function through sediment-hosted aquifers and enrichment of novel symbionts in the deep terrestrial subsurface.</title>
        <authorList>
            <person name="Probst A.J."/>
            <person name="Ladd B."/>
            <person name="Jarett J.K."/>
            <person name="Geller-Mcgrath D.E."/>
            <person name="Sieber C.M."/>
            <person name="Emerson J.B."/>
            <person name="Anantharaman K."/>
            <person name="Thomas B.C."/>
            <person name="Malmstrom R."/>
            <person name="Stieglmeier M."/>
            <person name="Klingl A."/>
            <person name="Woyke T."/>
            <person name="Ryan C.M."/>
            <person name="Banfield J.F."/>
        </authorList>
    </citation>
    <scope>NUCLEOTIDE SEQUENCE [LARGE SCALE GENOMIC DNA]</scope>
    <source>
        <strain evidence="1">CG10_big_fil_rev_8_21_14_0_10_51_16</strain>
    </source>
</reference>
<comment type="caution">
    <text evidence="1">The sequence shown here is derived from an EMBL/GenBank/DDBJ whole genome shotgun (WGS) entry which is preliminary data.</text>
</comment>
<name>A0A2H0RFH5_9BACT</name>
<dbReference type="AlphaFoldDB" id="A0A2H0RFH5"/>
<dbReference type="SUPFAM" id="SSF52540">
    <property type="entry name" value="P-loop containing nucleoside triphosphate hydrolases"/>
    <property type="match status" value="1"/>
</dbReference>
<sequence length="234" mass="25932">MLEEIKSHHLNNKLHHAYLIVAEPETVRGELSELCADILGASAVIGHPDYWSHACEFFRIEDALSLRQAQATTGFGSRRIFVIEARSVGHEATDALLKTVEDAPEGKHFFLVTPGADSLLPTLLSRVYRIDAEGGRSYEVEAKKFLALSSKERIVAMERYLPKKNATQEDKKVSKRTLAAFVSALTRELHQEPLTLKRARALEAFEMVSGYLNDSGAATKLLAEHAILAVHNGK</sequence>
<dbReference type="Proteomes" id="UP000228767">
    <property type="component" value="Unassembled WGS sequence"/>
</dbReference>
<evidence type="ECO:0000313" key="2">
    <source>
        <dbReference type="Proteomes" id="UP000228767"/>
    </source>
</evidence>
<accession>A0A2H0RFH5</accession>
<protein>
    <recommendedName>
        <fullName evidence="3">DNA polymerase III subunit delta</fullName>
    </recommendedName>
</protein>
<evidence type="ECO:0008006" key="3">
    <source>
        <dbReference type="Google" id="ProtNLM"/>
    </source>
</evidence>
<proteinExistence type="predicted"/>
<gene>
    <name evidence="1" type="ORF">COV10_02725</name>
</gene>
<dbReference type="EMBL" id="PCYI01000019">
    <property type="protein sequence ID" value="PIR44774.1"/>
    <property type="molecule type" value="Genomic_DNA"/>
</dbReference>
<dbReference type="Pfam" id="PF13177">
    <property type="entry name" value="DNA_pol3_delta2"/>
    <property type="match status" value="1"/>
</dbReference>
<dbReference type="InterPro" id="IPR027417">
    <property type="entry name" value="P-loop_NTPase"/>
</dbReference>
<organism evidence="1 2">
    <name type="scientific">Candidatus Vogelbacteria bacterium CG10_big_fil_rev_8_21_14_0_10_51_16</name>
    <dbReference type="NCBI Taxonomy" id="1975045"/>
    <lineage>
        <taxon>Bacteria</taxon>
        <taxon>Candidatus Vogeliibacteriota</taxon>
    </lineage>
</organism>
<evidence type="ECO:0000313" key="1">
    <source>
        <dbReference type="EMBL" id="PIR44774.1"/>
    </source>
</evidence>
<dbReference type="Gene3D" id="3.40.50.300">
    <property type="entry name" value="P-loop containing nucleotide triphosphate hydrolases"/>
    <property type="match status" value="1"/>
</dbReference>